<evidence type="ECO:0000259" key="5">
    <source>
        <dbReference type="PROSITE" id="PS51352"/>
    </source>
</evidence>
<dbReference type="Gene3D" id="1.25.40.10">
    <property type="entry name" value="Tetratricopeptide repeat domain"/>
    <property type="match status" value="1"/>
</dbReference>
<dbReference type="InterPro" id="IPR013766">
    <property type="entry name" value="Thioredoxin_domain"/>
</dbReference>
<dbReference type="PROSITE" id="PS00194">
    <property type="entry name" value="THIOREDOXIN_1"/>
    <property type="match status" value="1"/>
</dbReference>
<dbReference type="Pfam" id="PF14561">
    <property type="entry name" value="TPR_20"/>
    <property type="match status" value="1"/>
</dbReference>
<dbReference type="SUPFAM" id="SSF52833">
    <property type="entry name" value="Thioredoxin-like"/>
    <property type="match status" value="1"/>
</dbReference>
<dbReference type="InterPro" id="IPR017937">
    <property type="entry name" value="Thioredoxin_CS"/>
</dbReference>
<gene>
    <name evidence="6" type="ORF">UFOPK3610_01332</name>
</gene>
<evidence type="ECO:0000256" key="4">
    <source>
        <dbReference type="ARBA" id="ARBA00023284"/>
    </source>
</evidence>
<dbReference type="PANTHER" id="PTHR45663:SF11">
    <property type="entry name" value="GEO12009P1"/>
    <property type="match status" value="1"/>
</dbReference>
<dbReference type="CDD" id="cd02956">
    <property type="entry name" value="ybbN"/>
    <property type="match status" value="1"/>
</dbReference>
<evidence type="ECO:0000256" key="1">
    <source>
        <dbReference type="ARBA" id="ARBA00022448"/>
    </source>
</evidence>
<reference evidence="6" key="1">
    <citation type="submission" date="2020-05" db="EMBL/GenBank/DDBJ databases">
        <authorList>
            <person name="Chiriac C."/>
            <person name="Salcher M."/>
            <person name="Ghai R."/>
            <person name="Kavagutti S V."/>
        </authorList>
    </citation>
    <scope>NUCLEOTIDE SEQUENCE</scope>
</reference>
<sequence>MNKPPDPAASAATLRGAVDLGALSAQREAQQRAASAPPPPPGVVIDVTTENFEKAVIEQSMTVPVVVDLWATWCGPCKTLSPILEMLAGAYGGRFVLAKIDVDAEQQIAAAFQVQSIPTVIAVVKGQPVPLFQGALPEAQVRSYLDQLMKAAEEMGVNGRVGAADEPESDEPVEEPLDPRFVAAFDAIEAGDWAQAEAEYAKLLNDSPADADAKAGVLLAQLMQRVESPAEVGDAFTLELAAADLDAGGGDWAGAFARLVELVRASAGDERNVARQRLLDFFELAGDDPAVQPARIALASALF</sequence>
<dbReference type="Pfam" id="PF00085">
    <property type="entry name" value="Thioredoxin"/>
    <property type="match status" value="1"/>
</dbReference>
<dbReference type="GO" id="GO:0005737">
    <property type="term" value="C:cytoplasm"/>
    <property type="evidence" value="ECO:0007669"/>
    <property type="project" value="TreeGrafter"/>
</dbReference>
<name>A0A6J7HJZ4_9ZZZZ</name>
<keyword evidence="1" id="KW-0813">Transport</keyword>
<evidence type="ECO:0000313" key="6">
    <source>
        <dbReference type="EMBL" id="CAB4919658.1"/>
    </source>
</evidence>
<dbReference type="InterPro" id="IPR011990">
    <property type="entry name" value="TPR-like_helical_dom_sf"/>
</dbReference>
<protein>
    <submittedName>
        <fullName evidence="6">Unannotated protein</fullName>
    </submittedName>
</protein>
<evidence type="ECO:0000256" key="3">
    <source>
        <dbReference type="ARBA" id="ARBA00023157"/>
    </source>
</evidence>
<dbReference type="GO" id="GO:0015035">
    <property type="term" value="F:protein-disulfide reductase activity"/>
    <property type="evidence" value="ECO:0007669"/>
    <property type="project" value="TreeGrafter"/>
</dbReference>
<keyword evidence="2" id="KW-0249">Electron transport</keyword>
<evidence type="ECO:0000256" key="2">
    <source>
        <dbReference type="ARBA" id="ARBA00022982"/>
    </source>
</evidence>
<dbReference type="Gene3D" id="3.40.30.10">
    <property type="entry name" value="Glutaredoxin"/>
    <property type="match status" value="1"/>
</dbReference>
<keyword evidence="3" id="KW-1015">Disulfide bond</keyword>
<dbReference type="AlphaFoldDB" id="A0A6J7HJZ4"/>
<dbReference type="PANTHER" id="PTHR45663">
    <property type="entry name" value="GEO12009P1"/>
    <property type="match status" value="1"/>
</dbReference>
<dbReference type="PROSITE" id="PS51352">
    <property type="entry name" value="THIOREDOXIN_2"/>
    <property type="match status" value="1"/>
</dbReference>
<dbReference type="EMBL" id="CAFBMR010000058">
    <property type="protein sequence ID" value="CAB4919658.1"/>
    <property type="molecule type" value="Genomic_DNA"/>
</dbReference>
<feature type="domain" description="Thioredoxin" evidence="5">
    <location>
        <begin position="23"/>
        <end position="150"/>
    </location>
</feature>
<dbReference type="GO" id="GO:0006950">
    <property type="term" value="P:response to stress"/>
    <property type="evidence" value="ECO:0007669"/>
    <property type="project" value="UniProtKB-ARBA"/>
</dbReference>
<accession>A0A6J7HJZ4</accession>
<proteinExistence type="predicted"/>
<dbReference type="InterPro" id="IPR036249">
    <property type="entry name" value="Thioredoxin-like_sf"/>
</dbReference>
<dbReference type="FunFam" id="3.40.30.10:FF:000001">
    <property type="entry name" value="Thioredoxin"/>
    <property type="match status" value="1"/>
</dbReference>
<organism evidence="6">
    <name type="scientific">freshwater metagenome</name>
    <dbReference type="NCBI Taxonomy" id="449393"/>
    <lineage>
        <taxon>unclassified sequences</taxon>
        <taxon>metagenomes</taxon>
        <taxon>ecological metagenomes</taxon>
    </lineage>
</organism>
<keyword evidence="4" id="KW-0676">Redox-active center</keyword>